<feature type="domain" description="Rhodanese" evidence="1">
    <location>
        <begin position="308"/>
        <end position="396"/>
    </location>
</feature>
<gene>
    <name evidence="2" type="primary">moeB</name>
    <name evidence="2" type="ORF">QQ055_10270</name>
</gene>
<name>A0ABT7M0P7_9CYAN</name>
<dbReference type="Gene3D" id="3.40.50.720">
    <property type="entry name" value="NAD(P)-binding Rossmann-like Domain"/>
    <property type="match status" value="1"/>
</dbReference>
<sequence>MSGKHFLEWDAAQIASTKLSNDEIKRYSRHLIMPEVTMEGQKKLKNASVLAIGTGGLGSPLLLYLAAAGVGRLGIVDYDVVDFSNLQRQIIHDTSKIGKSKVQSAKERIHEVNPYVQVDTYELALTSENALDVMKNYDVIIDGTDNFPTRYLTNDACVLLGKPNVYGSIFRFDGMVSVFWGKHGPCYRCMFPEPPPPGSVPSCAEGGVLGVLPGVIGCLQATETIKLIIGEGDPLIGRLLLFNALSMKFREVKVRKDPACPVCGENPTIKELIDYKQFCGMQEYSEDDHGVYDVPEIMVTDLKGKIDRGEKVVILDVREPHEYEICSIPNSVRIPLGDLPKRMHELDSTDEIYAYCKNGPRSAQAVKMLQDAGFKKSWNIYNGIWAWASKIDPTMPVY</sequence>
<dbReference type="Pfam" id="PF00899">
    <property type="entry name" value="ThiF"/>
    <property type="match status" value="1"/>
</dbReference>
<evidence type="ECO:0000259" key="1">
    <source>
        <dbReference type="PROSITE" id="PS50206"/>
    </source>
</evidence>
<keyword evidence="2" id="KW-0808">Transferase</keyword>
<dbReference type="InterPro" id="IPR036873">
    <property type="entry name" value="Rhodanese-like_dom_sf"/>
</dbReference>
<dbReference type="EMBL" id="JASVEJ010000039">
    <property type="protein sequence ID" value="MDL5057835.1"/>
    <property type="molecule type" value="Genomic_DNA"/>
</dbReference>
<proteinExistence type="predicted"/>
<comment type="caution">
    <text evidence="2">The sequence shown here is derived from an EMBL/GenBank/DDBJ whole genome shotgun (WGS) entry which is preliminary data.</text>
</comment>
<dbReference type="CDD" id="cd00757">
    <property type="entry name" value="ThiF_MoeB_HesA_family"/>
    <property type="match status" value="1"/>
</dbReference>
<accession>A0ABT7M0P7</accession>
<dbReference type="Gene3D" id="3.40.250.10">
    <property type="entry name" value="Rhodanese-like domain"/>
    <property type="match status" value="1"/>
</dbReference>
<protein>
    <submittedName>
        <fullName evidence="2">Molybdopterin-synthase adenylyltransferase MoeB</fullName>
    </submittedName>
</protein>
<dbReference type="Proteomes" id="UP001230986">
    <property type="component" value="Unassembled WGS sequence"/>
</dbReference>
<dbReference type="SUPFAM" id="SSF69572">
    <property type="entry name" value="Activating enzymes of the ubiquitin-like proteins"/>
    <property type="match status" value="1"/>
</dbReference>
<reference evidence="2 3" key="1">
    <citation type="submission" date="2023-06" db="EMBL/GenBank/DDBJ databases">
        <title>Whole genome sequence of Oscillatoria calcuttensis NRMC-F 0142.</title>
        <authorList>
            <person name="Shakena Fathima T."/>
            <person name="Muralitharan G."/>
            <person name="Thajuddin N."/>
        </authorList>
    </citation>
    <scope>NUCLEOTIDE SEQUENCE [LARGE SCALE GENOMIC DNA]</scope>
    <source>
        <strain evidence="2 3">NRMC-F 0142</strain>
    </source>
</reference>
<dbReference type="PANTHER" id="PTHR10953">
    <property type="entry name" value="UBIQUITIN-ACTIVATING ENZYME E1"/>
    <property type="match status" value="1"/>
</dbReference>
<evidence type="ECO:0000313" key="3">
    <source>
        <dbReference type="Proteomes" id="UP001230986"/>
    </source>
</evidence>
<dbReference type="InterPro" id="IPR045886">
    <property type="entry name" value="ThiF/MoeB/HesA"/>
</dbReference>
<dbReference type="InterPro" id="IPR035985">
    <property type="entry name" value="Ubiquitin-activating_enz"/>
</dbReference>
<dbReference type="PANTHER" id="PTHR10953:SF102">
    <property type="entry name" value="ADENYLYLTRANSFERASE AND SULFURTRANSFERASE MOCS3"/>
    <property type="match status" value="1"/>
</dbReference>
<dbReference type="GO" id="GO:0016779">
    <property type="term" value="F:nucleotidyltransferase activity"/>
    <property type="evidence" value="ECO:0007669"/>
    <property type="project" value="UniProtKB-KW"/>
</dbReference>
<keyword evidence="2" id="KW-0548">Nucleotidyltransferase</keyword>
<dbReference type="InterPro" id="IPR000594">
    <property type="entry name" value="ThiF_NAD_FAD-bd"/>
</dbReference>
<dbReference type="InterPro" id="IPR001763">
    <property type="entry name" value="Rhodanese-like_dom"/>
</dbReference>
<dbReference type="RefSeq" id="WP_284478353.1">
    <property type="nucleotide sequence ID" value="NZ_JASVEJ010000039.1"/>
</dbReference>
<dbReference type="Pfam" id="PF00581">
    <property type="entry name" value="Rhodanese"/>
    <property type="match status" value="1"/>
</dbReference>
<dbReference type="NCBIfam" id="NF004281">
    <property type="entry name" value="PRK05690.1"/>
    <property type="match status" value="1"/>
</dbReference>
<dbReference type="PROSITE" id="PS50206">
    <property type="entry name" value="RHODANESE_3"/>
    <property type="match status" value="1"/>
</dbReference>
<dbReference type="SMART" id="SM00450">
    <property type="entry name" value="RHOD"/>
    <property type="match status" value="1"/>
</dbReference>
<organism evidence="2 3">
    <name type="scientific">Geitlerinema calcuttense NRMC-F 0142</name>
    <dbReference type="NCBI Taxonomy" id="2922238"/>
    <lineage>
        <taxon>Bacteria</taxon>
        <taxon>Bacillati</taxon>
        <taxon>Cyanobacteriota</taxon>
        <taxon>Cyanophyceae</taxon>
        <taxon>Geitlerinematales</taxon>
        <taxon>Geitlerinemataceae</taxon>
        <taxon>Geitlerinema</taxon>
    </lineage>
</organism>
<keyword evidence="3" id="KW-1185">Reference proteome</keyword>
<evidence type="ECO:0000313" key="2">
    <source>
        <dbReference type="EMBL" id="MDL5057835.1"/>
    </source>
</evidence>